<keyword evidence="5" id="KW-1185">Reference proteome</keyword>
<feature type="region of interest" description="Disordered" evidence="1">
    <location>
        <begin position="193"/>
        <end position="231"/>
    </location>
</feature>
<sequence>MRAGVFVVLGTVLATFGHHAIAEGTVPWRLVGCLATAQFAGVWPLARRHCPPTATMLFTLATQGVLHLALSWADGGTPSGPPGHAAHAGHLTAAPGDGHAWHHAGTAMTTVHTLAALAVAWLLHRADARMVAALDTLRTLARAAAAALATALPRPVSGAGRLLRLPGRQAWGRNDLPLWAEGEVLKHVVVRRGPPQPERHLPSRTGPDIHGTGQTRSSKESPVPKCPHPPARTARRIALVGAAALTSVLALAAPAAAHAEVEADTPQALAENVTLSFVSEAESDSAGFRELRIVLPDGIASDDVSLADAPKGWRMKATPDGYTVGGPALKPGVNAEHKVKVNQLPDAKEIAFKTVETYSDGEVSRWIELPRGGSEPEQPAPVLKLKAAAADAKPVSPSPTSSPAPDEPSSATADSASEQDVTSAEEKATGESDSVSSGVLIGVIVAVPLVLAGGVWWLIRRRVSASQS</sequence>
<protein>
    <submittedName>
        <fullName evidence="4">DUF1775 domain-containing protein</fullName>
    </submittedName>
</protein>
<evidence type="ECO:0000313" key="5">
    <source>
        <dbReference type="Proteomes" id="UP001620295"/>
    </source>
</evidence>
<keyword evidence="2" id="KW-1133">Transmembrane helix</keyword>
<evidence type="ECO:0000313" key="4">
    <source>
        <dbReference type="EMBL" id="MFK4263684.1"/>
    </source>
</evidence>
<dbReference type="EMBL" id="JBJDQH010000001">
    <property type="protein sequence ID" value="MFK4263684.1"/>
    <property type="molecule type" value="Genomic_DNA"/>
</dbReference>
<feature type="domain" description="YncI copper-binding" evidence="3">
    <location>
        <begin position="323"/>
        <end position="385"/>
    </location>
</feature>
<dbReference type="Gene3D" id="2.60.40.2230">
    <property type="entry name" value="Uncharacterised protein YcnI-like PF07987, DUF1775"/>
    <property type="match status" value="1"/>
</dbReference>
<feature type="transmembrane region" description="Helical" evidence="2">
    <location>
        <begin position="439"/>
        <end position="459"/>
    </location>
</feature>
<evidence type="ECO:0000256" key="2">
    <source>
        <dbReference type="SAM" id="Phobius"/>
    </source>
</evidence>
<dbReference type="Proteomes" id="UP001620295">
    <property type="component" value="Unassembled WGS sequence"/>
</dbReference>
<dbReference type="RefSeq" id="WP_404745449.1">
    <property type="nucleotide sequence ID" value="NZ_JBJDQH010000001.1"/>
</dbReference>
<feature type="compositionally biased region" description="Low complexity" evidence="1">
    <location>
        <begin position="407"/>
        <end position="418"/>
    </location>
</feature>
<dbReference type="Pfam" id="PF07987">
    <property type="entry name" value="DUF1775"/>
    <property type="match status" value="1"/>
</dbReference>
<comment type="caution">
    <text evidence="4">The sequence shown here is derived from an EMBL/GenBank/DDBJ whole genome shotgun (WGS) entry which is preliminary data.</text>
</comment>
<evidence type="ECO:0000259" key="3">
    <source>
        <dbReference type="Pfam" id="PF07987"/>
    </source>
</evidence>
<name>A0ABW8LD41_9ACTN</name>
<feature type="compositionally biased region" description="Pro residues" evidence="1">
    <location>
        <begin position="396"/>
        <end position="406"/>
    </location>
</feature>
<dbReference type="InterPro" id="IPR012533">
    <property type="entry name" value="YcnI-copper_dom"/>
</dbReference>
<reference evidence="4 5" key="1">
    <citation type="submission" date="2024-11" db="EMBL/GenBank/DDBJ databases">
        <title>The Natural Products Discovery Center: Release of the First 8490 Sequenced Strains for Exploring Actinobacteria Biosynthetic Diversity.</title>
        <authorList>
            <person name="Kalkreuter E."/>
            <person name="Kautsar S.A."/>
            <person name="Yang D."/>
            <person name="Bader C.D."/>
            <person name="Teijaro C.N."/>
            <person name="Fluegel L."/>
            <person name="Davis C.M."/>
            <person name="Simpson J.R."/>
            <person name="Lauterbach L."/>
            <person name="Steele A.D."/>
            <person name="Gui C."/>
            <person name="Meng S."/>
            <person name="Li G."/>
            <person name="Viehrig K."/>
            <person name="Ye F."/>
            <person name="Su P."/>
            <person name="Kiefer A.F."/>
            <person name="Nichols A."/>
            <person name="Cepeda A.J."/>
            <person name="Yan W."/>
            <person name="Fan B."/>
            <person name="Jiang Y."/>
            <person name="Adhikari A."/>
            <person name="Zheng C.-J."/>
            <person name="Schuster L."/>
            <person name="Cowan T.M."/>
            <person name="Smanski M.J."/>
            <person name="Chevrette M.G."/>
            <person name="De Carvalho L.P.S."/>
            <person name="Shen B."/>
        </authorList>
    </citation>
    <scope>NUCLEOTIDE SEQUENCE [LARGE SCALE GENOMIC DNA]</scope>
    <source>
        <strain evidence="4 5">NPDC020863</strain>
    </source>
</reference>
<dbReference type="InterPro" id="IPR038507">
    <property type="entry name" value="YcnI-like_sf"/>
</dbReference>
<organism evidence="4 5">
    <name type="scientific">Streptomyces milbemycinicus</name>
    <dbReference type="NCBI Taxonomy" id="476552"/>
    <lineage>
        <taxon>Bacteria</taxon>
        <taxon>Bacillati</taxon>
        <taxon>Actinomycetota</taxon>
        <taxon>Actinomycetes</taxon>
        <taxon>Kitasatosporales</taxon>
        <taxon>Streptomycetaceae</taxon>
        <taxon>Streptomyces</taxon>
    </lineage>
</organism>
<feature type="region of interest" description="Disordered" evidence="1">
    <location>
        <begin position="387"/>
        <end position="434"/>
    </location>
</feature>
<accession>A0ABW8LD41</accession>
<keyword evidence="2" id="KW-0812">Transmembrane</keyword>
<keyword evidence="2" id="KW-0472">Membrane</keyword>
<evidence type="ECO:0000256" key="1">
    <source>
        <dbReference type="SAM" id="MobiDB-lite"/>
    </source>
</evidence>
<gene>
    <name evidence="4" type="ORF">ACI2L5_01915</name>
</gene>
<proteinExistence type="predicted"/>